<keyword evidence="2" id="KW-0472">Membrane</keyword>
<organism evidence="4 5">
    <name type="scientific">Limosilactobacillus pontis</name>
    <dbReference type="NCBI Taxonomy" id="35787"/>
    <lineage>
        <taxon>Bacteria</taxon>
        <taxon>Bacillati</taxon>
        <taxon>Bacillota</taxon>
        <taxon>Bacilli</taxon>
        <taxon>Lactobacillales</taxon>
        <taxon>Lactobacillaceae</taxon>
        <taxon>Limosilactobacillus</taxon>
    </lineage>
</organism>
<evidence type="ECO:0000313" key="4">
    <source>
        <dbReference type="EMBL" id="PMB83229.1"/>
    </source>
</evidence>
<dbReference type="CDD" id="cd05121">
    <property type="entry name" value="ABC1_ADCK3-like"/>
    <property type="match status" value="1"/>
</dbReference>
<dbReference type="PANTHER" id="PTHR10566:SF113">
    <property type="entry name" value="PROTEIN ACTIVITY OF BC1 COMPLEX KINASE 7, CHLOROPLASTIC"/>
    <property type="match status" value="1"/>
</dbReference>
<evidence type="ECO:0000313" key="5">
    <source>
        <dbReference type="Proteomes" id="UP000239920"/>
    </source>
</evidence>
<comment type="similarity">
    <text evidence="1">Belongs to the protein kinase superfamily. ADCK protein kinase family.</text>
</comment>
<dbReference type="RefSeq" id="WP_104687789.1">
    <property type="nucleotide sequence ID" value="NZ_JBKTHY010000004.1"/>
</dbReference>
<comment type="caution">
    <text evidence="4">The sequence shown here is derived from an EMBL/GenBank/DDBJ whole genome shotgun (WGS) entry which is preliminary data.</text>
</comment>
<keyword evidence="2" id="KW-1133">Transmembrane helix</keyword>
<dbReference type="Proteomes" id="UP000239920">
    <property type="component" value="Unassembled WGS sequence"/>
</dbReference>
<dbReference type="InterPro" id="IPR004147">
    <property type="entry name" value="ABC1_dom"/>
</dbReference>
<evidence type="ECO:0000256" key="1">
    <source>
        <dbReference type="ARBA" id="ARBA00009670"/>
    </source>
</evidence>
<dbReference type="Pfam" id="PF03109">
    <property type="entry name" value="ABC1"/>
    <property type="match status" value="1"/>
</dbReference>
<evidence type="ECO:0000256" key="2">
    <source>
        <dbReference type="SAM" id="Phobius"/>
    </source>
</evidence>
<dbReference type="InterPro" id="IPR011009">
    <property type="entry name" value="Kinase-like_dom_sf"/>
</dbReference>
<reference evidence="4 5" key="1">
    <citation type="submission" date="2017-09" db="EMBL/GenBank/DDBJ databases">
        <title>Bacterial strain isolated from the female urinary microbiota.</title>
        <authorList>
            <person name="Thomas-White K."/>
            <person name="Kumar N."/>
            <person name="Forster S."/>
            <person name="Putonti C."/>
            <person name="Lawley T."/>
            <person name="Wolfe A.J."/>
        </authorList>
    </citation>
    <scope>NUCLEOTIDE SEQUENCE [LARGE SCALE GENOMIC DNA]</scope>
    <source>
        <strain evidence="4 5">UMB0683</strain>
    </source>
</reference>
<keyword evidence="2" id="KW-0812">Transmembrane</keyword>
<evidence type="ECO:0000259" key="3">
    <source>
        <dbReference type="Pfam" id="PF03109"/>
    </source>
</evidence>
<feature type="transmembrane region" description="Helical" evidence="2">
    <location>
        <begin position="522"/>
        <end position="539"/>
    </location>
</feature>
<proteinExistence type="inferred from homology"/>
<gene>
    <name evidence="4" type="ORF">CK797_00040</name>
</gene>
<dbReference type="AlphaFoldDB" id="A0A2J6NPI9"/>
<feature type="domain" description="ABC1 atypical kinase-like" evidence="3">
    <location>
        <begin position="75"/>
        <end position="361"/>
    </location>
</feature>
<protein>
    <submittedName>
        <fullName evidence="4">2-octaprenylphenol hydroxylase</fullName>
    </submittedName>
</protein>
<dbReference type="SUPFAM" id="SSF56112">
    <property type="entry name" value="Protein kinase-like (PK-like)"/>
    <property type="match status" value="1"/>
</dbReference>
<dbReference type="EMBL" id="PNFV01000001">
    <property type="protein sequence ID" value="PMB83229.1"/>
    <property type="molecule type" value="Genomic_DNA"/>
</dbReference>
<dbReference type="InterPro" id="IPR050154">
    <property type="entry name" value="UbiB_kinase"/>
</dbReference>
<dbReference type="OrthoDB" id="9795390at2"/>
<dbReference type="PANTHER" id="PTHR10566">
    <property type="entry name" value="CHAPERONE-ACTIVITY OF BC1 COMPLEX CABC1 -RELATED"/>
    <property type="match status" value="1"/>
</dbReference>
<accession>A0A2J6NPI9</accession>
<name>A0A2J6NPI9_9LACO</name>
<sequence length="583" mass="65554">MTSATDTEIKKGQRLREIMQVMRRHHFLSNFYHQKNPEEVSAALQELGPTFIKMGQILSTRPDLISPAYVKTLRQLQDQVKADPFTSVQETFKNQTGHDIDEVFASFDHRPFASASIGQVHHATLKDGTPVVVKVQHPAVGQLVNTDIALLRRAVKLFQYVPNEVTVVNLDKVLDELSRSLLSEVNTMNEVHNGEEFYRLNNGDDIITVPKVYAKYCAPQILVNEAMSGKSVRNLFPQNASDQDDPDLPAQRKYIANVLVKNFMKQVFVDHFFHADPHPGNILIHSLATADQNPPAMKTTHQHQVQVGKTAISYQQETALPPYRIVYLDFGMMGTLTPTMADGIANVILAITTKNVRRISQAVLAICNQTGPLDEPAFTKELGTFIRPYLAMGVGEIDFATMLYQIVQLCQRNHLQMKPEVTLLIKAFGTLESTVARLDPDISMMEVARPFGLRYLKRKFNWRDSLDDQLINLVTTAQETAQLPDRINATLETIANGDAQVNFKLKGQERLIKQVERITNRFLIVIILAAVILGSSVIIEGSSQHPHIFRLGVIGYSIALVVIVALVLSEIGHRWKNWRNKNK</sequence>
<feature type="transmembrane region" description="Helical" evidence="2">
    <location>
        <begin position="551"/>
        <end position="571"/>
    </location>
</feature>